<dbReference type="EMBL" id="CAJFCW020000002">
    <property type="protein sequence ID" value="CAG9089557.1"/>
    <property type="molecule type" value="Genomic_DNA"/>
</dbReference>
<dbReference type="GO" id="GO:0006082">
    <property type="term" value="P:organic acid metabolic process"/>
    <property type="evidence" value="ECO:0007669"/>
    <property type="project" value="TreeGrafter"/>
</dbReference>
<evidence type="ECO:0000256" key="4">
    <source>
        <dbReference type="ARBA" id="ARBA00023002"/>
    </source>
</evidence>
<dbReference type="InterPro" id="IPR050182">
    <property type="entry name" value="Cytochrome_P450_fam2"/>
</dbReference>
<dbReference type="GO" id="GO:0020037">
    <property type="term" value="F:heme binding"/>
    <property type="evidence" value="ECO:0007669"/>
    <property type="project" value="InterPro"/>
</dbReference>
<keyword evidence="3 7" id="KW-0479">Metal-binding</keyword>
<dbReference type="InterPro" id="IPR036396">
    <property type="entry name" value="Cyt_P450_sf"/>
</dbReference>
<organism evidence="9 10">
    <name type="scientific">Bursaphelenchus okinawaensis</name>
    <dbReference type="NCBI Taxonomy" id="465554"/>
    <lineage>
        <taxon>Eukaryota</taxon>
        <taxon>Metazoa</taxon>
        <taxon>Ecdysozoa</taxon>
        <taxon>Nematoda</taxon>
        <taxon>Chromadorea</taxon>
        <taxon>Rhabditida</taxon>
        <taxon>Tylenchina</taxon>
        <taxon>Tylenchomorpha</taxon>
        <taxon>Aphelenchoidea</taxon>
        <taxon>Aphelenchoididae</taxon>
        <taxon>Bursaphelenchus</taxon>
    </lineage>
</organism>
<dbReference type="InterPro" id="IPR002401">
    <property type="entry name" value="Cyt_P450_E_grp-I"/>
</dbReference>
<evidence type="ECO:0000256" key="2">
    <source>
        <dbReference type="ARBA" id="ARBA00010617"/>
    </source>
</evidence>
<dbReference type="OrthoDB" id="1055148at2759"/>
<dbReference type="PROSITE" id="PS00086">
    <property type="entry name" value="CYTOCHROME_P450"/>
    <property type="match status" value="1"/>
</dbReference>
<dbReference type="PANTHER" id="PTHR24300">
    <property type="entry name" value="CYTOCHROME P450 508A4-RELATED"/>
    <property type="match status" value="1"/>
</dbReference>
<evidence type="ECO:0000256" key="8">
    <source>
        <dbReference type="RuleBase" id="RU000461"/>
    </source>
</evidence>
<feature type="binding site" description="axial binding residue" evidence="7">
    <location>
        <position position="442"/>
    </location>
    <ligand>
        <name>heme</name>
        <dbReference type="ChEBI" id="CHEBI:30413"/>
    </ligand>
    <ligandPart>
        <name>Fe</name>
        <dbReference type="ChEBI" id="CHEBI:18248"/>
    </ligandPart>
</feature>
<keyword evidence="6 8" id="KW-0503">Monooxygenase</keyword>
<dbReference type="CDD" id="cd20617">
    <property type="entry name" value="CYP1_2-like"/>
    <property type="match status" value="1"/>
</dbReference>
<keyword evidence="5 7" id="KW-0408">Iron</keyword>
<dbReference type="GO" id="GO:0005506">
    <property type="term" value="F:iron ion binding"/>
    <property type="evidence" value="ECO:0007669"/>
    <property type="project" value="InterPro"/>
</dbReference>
<reference evidence="9" key="1">
    <citation type="submission" date="2020-09" db="EMBL/GenBank/DDBJ databases">
        <authorList>
            <person name="Kikuchi T."/>
        </authorList>
    </citation>
    <scope>NUCLEOTIDE SEQUENCE</scope>
    <source>
        <strain evidence="9">SH1</strain>
    </source>
</reference>
<dbReference type="Proteomes" id="UP000783686">
    <property type="component" value="Unassembled WGS sequence"/>
</dbReference>
<comment type="caution">
    <text evidence="9">The sequence shown here is derived from an EMBL/GenBank/DDBJ whole genome shotgun (WGS) entry which is preliminary data.</text>
</comment>
<dbReference type="FunFam" id="1.10.630.10:FF:000036">
    <property type="entry name" value="CYtochrome P450 family"/>
    <property type="match status" value="1"/>
</dbReference>
<protein>
    <recommendedName>
        <fullName evidence="11">CYtochrome P450 family</fullName>
    </recommendedName>
</protein>
<dbReference type="PRINTS" id="PR00463">
    <property type="entry name" value="EP450I"/>
</dbReference>
<keyword evidence="4 8" id="KW-0560">Oxidoreductase</keyword>
<evidence type="ECO:0000256" key="1">
    <source>
        <dbReference type="ARBA" id="ARBA00001971"/>
    </source>
</evidence>
<dbReference type="PRINTS" id="PR00385">
    <property type="entry name" value="P450"/>
</dbReference>
<evidence type="ECO:0008006" key="11">
    <source>
        <dbReference type="Google" id="ProtNLM"/>
    </source>
</evidence>
<evidence type="ECO:0000256" key="6">
    <source>
        <dbReference type="ARBA" id="ARBA00023033"/>
    </source>
</evidence>
<dbReference type="Proteomes" id="UP000614601">
    <property type="component" value="Unassembled WGS sequence"/>
</dbReference>
<dbReference type="GO" id="GO:0006805">
    <property type="term" value="P:xenobiotic metabolic process"/>
    <property type="evidence" value="ECO:0007669"/>
    <property type="project" value="TreeGrafter"/>
</dbReference>
<keyword evidence="10" id="KW-1185">Reference proteome</keyword>
<name>A0A811K227_9BILA</name>
<dbReference type="GO" id="GO:0016712">
    <property type="term" value="F:oxidoreductase activity, acting on paired donors, with incorporation or reduction of molecular oxygen, reduced flavin or flavoprotein as one donor, and incorporation of one atom of oxygen"/>
    <property type="evidence" value="ECO:0007669"/>
    <property type="project" value="TreeGrafter"/>
</dbReference>
<dbReference type="Gene3D" id="1.10.630.10">
    <property type="entry name" value="Cytochrome P450"/>
    <property type="match status" value="1"/>
</dbReference>
<keyword evidence="7 8" id="KW-0349">Heme</keyword>
<dbReference type="SUPFAM" id="SSF48264">
    <property type="entry name" value="Cytochrome P450"/>
    <property type="match status" value="1"/>
</dbReference>
<accession>A0A811K227</accession>
<evidence type="ECO:0000313" key="10">
    <source>
        <dbReference type="Proteomes" id="UP000614601"/>
    </source>
</evidence>
<gene>
    <name evidence="9" type="ORF">BOKJ2_LOCUS2736</name>
</gene>
<dbReference type="InterPro" id="IPR017972">
    <property type="entry name" value="Cyt_P450_CS"/>
</dbReference>
<dbReference type="Pfam" id="PF00067">
    <property type="entry name" value="p450"/>
    <property type="match status" value="1"/>
</dbReference>
<dbReference type="AlphaFoldDB" id="A0A811K227"/>
<evidence type="ECO:0000256" key="3">
    <source>
        <dbReference type="ARBA" id="ARBA00022723"/>
    </source>
</evidence>
<dbReference type="EMBL" id="CAJFDH010000002">
    <property type="protein sequence ID" value="CAD5209536.1"/>
    <property type="molecule type" value="Genomic_DNA"/>
</dbReference>
<sequence>MFIYILALLAITLFYNYFWKRRKLPPGPPPLPLVGNVHTLSQQERWEDKFIEWSKTYGPTFTYWLGELPVIAICEFADMQKFFVKQSEHFSDRYRTPVDNLYAGNWGIALANGDSWREQRRFALKILRDFGLGKNQMEARIGAEIELLLEQVNKDIDDGIENIDFFNYTDMATGSVIGRIVLGRRFTKEHEDEFYRIKTLTSKITQSFGSPFSNLVRQNPWMLNLPIIKGRAEANKKTSTELIEYLQKHIDRHIEQTDYTQDMEPSDFVDAYLLERQKHLYAHGEEGMYSVRQLCHVCTELWVAGQETTSSVMAWVIAFMITYPEIQEKVHEELDRVVGNGGIIEGQYKSSLPYLNAVLVECQRCANITGQNMLRVNTKEVEVNGMHIETNTVFVPQISVLLQDPKVFPNPEKFDPTRYLTSDGKFKQFDEFIPFSLGKRICLGEGMAKAELFMFTANFLNQYKFSAASNPPVLKKVDSNGIMIVPYKCKIERRY</sequence>
<evidence type="ECO:0000313" key="9">
    <source>
        <dbReference type="EMBL" id="CAD5209536.1"/>
    </source>
</evidence>
<comment type="cofactor">
    <cofactor evidence="1 7">
        <name>heme</name>
        <dbReference type="ChEBI" id="CHEBI:30413"/>
    </cofactor>
</comment>
<comment type="similarity">
    <text evidence="2 8">Belongs to the cytochrome P450 family.</text>
</comment>
<evidence type="ECO:0000256" key="5">
    <source>
        <dbReference type="ARBA" id="ARBA00023004"/>
    </source>
</evidence>
<dbReference type="PANTHER" id="PTHR24300:SF375">
    <property type="entry name" value="CYTOCHROME P450 FAMILY"/>
    <property type="match status" value="1"/>
</dbReference>
<dbReference type="GO" id="GO:0005737">
    <property type="term" value="C:cytoplasm"/>
    <property type="evidence" value="ECO:0007669"/>
    <property type="project" value="TreeGrafter"/>
</dbReference>
<proteinExistence type="inferred from homology"/>
<dbReference type="InterPro" id="IPR001128">
    <property type="entry name" value="Cyt_P450"/>
</dbReference>
<evidence type="ECO:0000256" key="7">
    <source>
        <dbReference type="PIRSR" id="PIRSR602401-1"/>
    </source>
</evidence>